<feature type="transmembrane region" description="Helical" evidence="1">
    <location>
        <begin position="176"/>
        <end position="197"/>
    </location>
</feature>
<evidence type="ECO:0000313" key="3">
    <source>
        <dbReference type="Proteomes" id="UP000006294"/>
    </source>
</evidence>
<proteinExistence type="predicted"/>
<feature type="transmembrane region" description="Helical" evidence="1">
    <location>
        <begin position="111"/>
        <end position="128"/>
    </location>
</feature>
<keyword evidence="1" id="KW-0812">Transmembrane</keyword>
<feature type="transmembrane region" description="Helical" evidence="1">
    <location>
        <begin position="218"/>
        <end position="237"/>
    </location>
</feature>
<dbReference type="KEGG" id="axl:AXY_23880"/>
<dbReference type="STRING" id="698758.AXY_23880"/>
<feature type="transmembrane region" description="Helical" evidence="1">
    <location>
        <begin position="243"/>
        <end position="267"/>
    </location>
</feature>
<keyword evidence="1" id="KW-0472">Membrane</keyword>
<dbReference type="AlphaFoldDB" id="K0J0X6"/>
<dbReference type="Proteomes" id="UP000006294">
    <property type="component" value="Chromosome"/>
</dbReference>
<dbReference type="PATRIC" id="fig|698758.3.peg.2394"/>
<dbReference type="eggNOG" id="COG4241">
    <property type="taxonomic scope" value="Bacteria"/>
</dbReference>
<feature type="transmembrane region" description="Helical" evidence="1">
    <location>
        <begin position="57"/>
        <end position="90"/>
    </location>
</feature>
<organism evidence="2 3">
    <name type="scientific">Amphibacillus xylanus (strain ATCC 51415 / DSM 6626 / JCM 7361 / LMG 17667 / NBRC 15112 / Ep01)</name>
    <dbReference type="NCBI Taxonomy" id="698758"/>
    <lineage>
        <taxon>Bacteria</taxon>
        <taxon>Bacillati</taxon>
        <taxon>Bacillota</taxon>
        <taxon>Bacilli</taxon>
        <taxon>Bacillales</taxon>
        <taxon>Bacillaceae</taxon>
        <taxon>Amphibacillus</taxon>
    </lineage>
</organism>
<accession>K0J0X6</accession>
<protein>
    <recommendedName>
        <fullName evidence="4">DUF2232 domain-containing protein</fullName>
    </recommendedName>
</protein>
<dbReference type="RefSeq" id="WP_015011098.1">
    <property type="nucleotide sequence ID" value="NC_018704.1"/>
</dbReference>
<evidence type="ECO:0008006" key="4">
    <source>
        <dbReference type="Google" id="ProtNLM"/>
    </source>
</evidence>
<sequence>MDRQQSRLIKDGFLLGAIIFAILLVTLYIPFLGYFSILLLPVPVAVFCYRYGWKSAAIFSVIILLLISLFAFYFFIISLPITLVAIIAGLFIGEALKSKRHPYEVWSRGTIGYAIGFLILLLIIHFLSDQSLVTEYQLMIKESLDSTQLLLSEAGIELSTDDIRSIEKDMMLLLDLIPSILIMVSMLYGFVSQWLTHKVLNRFDQAQLAFPKFRSFKIPKVILTIYFFIVILSWFNFEGLSLLGLIFFNAGLILGFLFTLQGVSFIIDLLAKRRQPKIVSVLVIIIIVVFLPLGMYLTRILGIIDVGFNLRNKL</sequence>
<dbReference type="PANTHER" id="PTHR41324">
    <property type="entry name" value="MEMBRANE PROTEIN-RELATED"/>
    <property type="match status" value="1"/>
</dbReference>
<keyword evidence="1" id="KW-1133">Transmembrane helix</keyword>
<gene>
    <name evidence="2" type="ordered locus">AXY_23880</name>
</gene>
<keyword evidence="3" id="KW-1185">Reference proteome</keyword>
<dbReference type="Pfam" id="PF09991">
    <property type="entry name" value="DUF2232"/>
    <property type="match status" value="1"/>
</dbReference>
<dbReference type="InterPro" id="IPR018710">
    <property type="entry name" value="DUF2232"/>
</dbReference>
<dbReference type="HOGENOM" id="CLU_068641_3_0_9"/>
<evidence type="ECO:0000313" key="2">
    <source>
        <dbReference type="EMBL" id="BAM48520.1"/>
    </source>
</evidence>
<name>K0J0X6_AMPXN</name>
<feature type="transmembrane region" description="Helical" evidence="1">
    <location>
        <begin position="12"/>
        <end position="37"/>
    </location>
</feature>
<dbReference type="EMBL" id="AP012050">
    <property type="protein sequence ID" value="BAM48520.1"/>
    <property type="molecule type" value="Genomic_DNA"/>
</dbReference>
<evidence type="ECO:0000256" key="1">
    <source>
        <dbReference type="SAM" id="Phobius"/>
    </source>
</evidence>
<reference evidence="2 3" key="1">
    <citation type="submission" date="2011-01" db="EMBL/GenBank/DDBJ databases">
        <title>Whole genome sequence of Amphibacillus xylinus NBRC 15112.</title>
        <authorList>
            <person name="Nakazawa H."/>
            <person name="Katano Y."/>
            <person name="Nakamura S."/>
            <person name="Sasagawa M."/>
            <person name="Fukada J."/>
            <person name="Arai T."/>
            <person name="Sasakura N."/>
            <person name="Mochizuki D."/>
            <person name="Hosoyama A."/>
            <person name="Harada K."/>
            <person name="Horikawa H."/>
            <person name="Kato Y."/>
            <person name="Harada T."/>
            <person name="Sasaki K."/>
            <person name="Sekiguchi M."/>
            <person name="Hodoyama M."/>
            <person name="Nishiko R."/>
            <person name="Narita H."/>
            <person name="Hanamaki A."/>
            <person name="Hata C."/>
            <person name="Konno Y."/>
            <person name="Niimura Y."/>
            <person name="Yamazaki S."/>
            <person name="Fujita N."/>
        </authorList>
    </citation>
    <scope>NUCLEOTIDE SEQUENCE [LARGE SCALE GENOMIC DNA]</scope>
    <source>
        <strain evidence="3">ATCC 51415 / DSM 6626 / JCM 7361 / LMG 17667 / NBRC 15112 / Ep01</strain>
    </source>
</reference>
<dbReference type="PANTHER" id="PTHR41324:SF1">
    <property type="entry name" value="DUF2232 DOMAIN-CONTAINING PROTEIN"/>
    <property type="match status" value="1"/>
</dbReference>
<feature type="transmembrane region" description="Helical" evidence="1">
    <location>
        <begin position="279"/>
        <end position="304"/>
    </location>
</feature>